<evidence type="ECO:0000313" key="2">
    <source>
        <dbReference type="EMBL" id="XCC62383.1"/>
    </source>
</evidence>
<organism evidence="2">
    <name type="scientific">Christensenella massiliensis</name>
    <dbReference type="NCBI Taxonomy" id="1805714"/>
    <lineage>
        <taxon>Bacteria</taxon>
        <taxon>Bacillati</taxon>
        <taxon>Bacillota</taxon>
        <taxon>Clostridia</taxon>
        <taxon>Christensenellales</taxon>
        <taxon>Christensenellaceae</taxon>
        <taxon>Christensenella</taxon>
    </lineage>
</organism>
<name>A0AAU8A8M8_9FIRM</name>
<proteinExistence type="predicted"/>
<reference evidence="2" key="1">
    <citation type="submission" date="2023-02" db="EMBL/GenBank/DDBJ databases">
        <title>Gut commensal Christensenella minuta modulates host metabolism via a new class of secondary bile acids.</title>
        <authorList>
            <person name="Liu C."/>
        </authorList>
    </citation>
    <scope>NUCLEOTIDE SEQUENCE</scope>
    <source>
        <strain evidence="2">CA70</strain>
    </source>
</reference>
<sequence length="45" mass="5003">MKLQKKNLGRALPGAPAIPSARLAKKPVDKVKKPTPKAREREVER</sequence>
<evidence type="ECO:0000256" key="1">
    <source>
        <dbReference type="SAM" id="MobiDB-lite"/>
    </source>
</evidence>
<feature type="region of interest" description="Disordered" evidence="1">
    <location>
        <begin position="1"/>
        <end position="45"/>
    </location>
</feature>
<dbReference type="AlphaFoldDB" id="A0AAU8A8M8"/>
<feature type="compositionally biased region" description="Basic and acidic residues" evidence="1">
    <location>
        <begin position="26"/>
        <end position="45"/>
    </location>
</feature>
<dbReference type="EMBL" id="CP117826">
    <property type="protein sequence ID" value="XCC62383.1"/>
    <property type="molecule type" value="Genomic_DNA"/>
</dbReference>
<dbReference type="RefSeq" id="WP_353423515.1">
    <property type="nucleotide sequence ID" value="NZ_CP117826.1"/>
</dbReference>
<accession>A0AAU8A8M8</accession>
<gene>
    <name evidence="2" type="ORF">PUP29_00110</name>
</gene>
<protein>
    <submittedName>
        <fullName evidence="2">Uncharacterized protein</fullName>
    </submittedName>
</protein>